<evidence type="ECO:0000313" key="2">
    <source>
        <dbReference type="Proteomes" id="UP000054538"/>
    </source>
</evidence>
<dbReference type="AlphaFoldDB" id="A0A0D0DBP2"/>
<dbReference type="InParanoid" id="A0A0D0DBP2"/>
<dbReference type="Proteomes" id="UP000054538">
    <property type="component" value="Unassembled WGS sequence"/>
</dbReference>
<dbReference type="EMBL" id="KN825096">
    <property type="protein sequence ID" value="KIK94602.1"/>
    <property type="molecule type" value="Genomic_DNA"/>
</dbReference>
<reference evidence="1 2" key="1">
    <citation type="submission" date="2014-04" db="EMBL/GenBank/DDBJ databases">
        <authorList>
            <consortium name="DOE Joint Genome Institute"/>
            <person name="Kuo A."/>
            <person name="Kohler A."/>
            <person name="Jargeat P."/>
            <person name="Nagy L.G."/>
            <person name="Floudas D."/>
            <person name="Copeland A."/>
            <person name="Barry K.W."/>
            <person name="Cichocki N."/>
            <person name="Veneault-Fourrey C."/>
            <person name="LaButti K."/>
            <person name="Lindquist E.A."/>
            <person name="Lipzen A."/>
            <person name="Lundell T."/>
            <person name="Morin E."/>
            <person name="Murat C."/>
            <person name="Sun H."/>
            <person name="Tunlid A."/>
            <person name="Henrissat B."/>
            <person name="Grigoriev I.V."/>
            <person name="Hibbett D.S."/>
            <person name="Martin F."/>
            <person name="Nordberg H.P."/>
            <person name="Cantor M.N."/>
            <person name="Hua S.X."/>
        </authorList>
    </citation>
    <scope>NUCLEOTIDE SEQUENCE [LARGE SCALE GENOMIC DNA]</scope>
    <source>
        <strain evidence="1 2">Ve08.2h10</strain>
    </source>
</reference>
<reference evidence="2" key="2">
    <citation type="submission" date="2015-01" db="EMBL/GenBank/DDBJ databases">
        <title>Evolutionary Origins and Diversification of the Mycorrhizal Mutualists.</title>
        <authorList>
            <consortium name="DOE Joint Genome Institute"/>
            <consortium name="Mycorrhizal Genomics Consortium"/>
            <person name="Kohler A."/>
            <person name="Kuo A."/>
            <person name="Nagy L.G."/>
            <person name="Floudas D."/>
            <person name="Copeland A."/>
            <person name="Barry K.W."/>
            <person name="Cichocki N."/>
            <person name="Veneault-Fourrey C."/>
            <person name="LaButti K."/>
            <person name="Lindquist E.A."/>
            <person name="Lipzen A."/>
            <person name="Lundell T."/>
            <person name="Morin E."/>
            <person name="Murat C."/>
            <person name="Riley R."/>
            <person name="Ohm R."/>
            <person name="Sun H."/>
            <person name="Tunlid A."/>
            <person name="Henrissat B."/>
            <person name="Grigoriev I.V."/>
            <person name="Hibbett D.S."/>
            <person name="Martin F."/>
        </authorList>
    </citation>
    <scope>NUCLEOTIDE SEQUENCE [LARGE SCALE GENOMIC DNA]</scope>
    <source>
        <strain evidence="2">Ve08.2h10</strain>
    </source>
</reference>
<keyword evidence="2" id="KW-1185">Reference proteome</keyword>
<dbReference type="HOGENOM" id="CLU_3107061_0_0_1"/>
<gene>
    <name evidence="1" type="ORF">PAXRUDRAFT_827843</name>
</gene>
<name>A0A0D0DBP2_9AGAM</name>
<proteinExistence type="predicted"/>
<organism evidence="1 2">
    <name type="scientific">Paxillus rubicundulus Ve08.2h10</name>
    <dbReference type="NCBI Taxonomy" id="930991"/>
    <lineage>
        <taxon>Eukaryota</taxon>
        <taxon>Fungi</taxon>
        <taxon>Dikarya</taxon>
        <taxon>Basidiomycota</taxon>
        <taxon>Agaricomycotina</taxon>
        <taxon>Agaricomycetes</taxon>
        <taxon>Agaricomycetidae</taxon>
        <taxon>Boletales</taxon>
        <taxon>Paxilineae</taxon>
        <taxon>Paxillaceae</taxon>
        <taxon>Paxillus</taxon>
    </lineage>
</organism>
<accession>A0A0D0DBP2</accession>
<protein>
    <submittedName>
        <fullName evidence="1">Uncharacterized protein</fullName>
    </submittedName>
</protein>
<sequence length="51" mass="5559">MLTSNDNPMSVNFCELSVGIVRRAALPSPTHFLKATIAVAKVIRSSDTVIW</sequence>
<evidence type="ECO:0000313" key="1">
    <source>
        <dbReference type="EMBL" id="KIK94602.1"/>
    </source>
</evidence>